<evidence type="ECO:0000313" key="4">
    <source>
        <dbReference type="EMBL" id="SDW34446.1"/>
    </source>
</evidence>
<evidence type="ECO:0000313" key="3">
    <source>
        <dbReference type="EMBL" id="RNI09018.1"/>
    </source>
</evidence>
<keyword evidence="1" id="KW-0812">Transmembrane</keyword>
<dbReference type="EMBL" id="CP017921">
    <property type="protein sequence ID" value="APH39647.1"/>
    <property type="molecule type" value="Genomic_DNA"/>
</dbReference>
<dbReference type="KEGG" id="mhaz:BHR79_09245"/>
<dbReference type="EMBL" id="FNMU01000002">
    <property type="protein sequence ID" value="SDW34446.1"/>
    <property type="molecule type" value="Genomic_DNA"/>
</dbReference>
<dbReference type="STRING" id="2177.BHR79_09245"/>
<dbReference type="Proteomes" id="UP000198669">
    <property type="component" value="Unassembled WGS sequence"/>
</dbReference>
<dbReference type="Proteomes" id="UP000186879">
    <property type="component" value="Chromosome"/>
</dbReference>
<evidence type="ECO:0000313" key="6">
    <source>
        <dbReference type="Proteomes" id="UP000198669"/>
    </source>
</evidence>
<gene>
    <name evidence="2" type="ORF">BHR79_09245</name>
    <name evidence="3" type="ORF">EFE40_06020</name>
    <name evidence="4" type="ORF">SAMN04515625_0762</name>
</gene>
<dbReference type="EMBL" id="RJJG01000004">
    <property type="protein sequence ID" value="RNI09018.1"/>
    <property type="molecule type" value="Genomic_DNA"/>
</dbReference>
<dbReference type="RefSeq" id="WP_072562066.1">
    <property type="nucleotide sequence ID" value="NZ_CP017921.1"/>
</dbReference>
<dbReference type="Pfam" id="PF14333">
    <property type="entry name" value="DUF4389"/>
    <property type="match status" value="1"/>
</dbReference>
<feature type="transmembrane region" description="Helical" evidence="1">
    <location>
        <begin position="27"/>
        <end position="58"/>
    </location>
</feature>
<dbReference type="AlphaFoldDB" id="A0A1L3Q445"/>
<reference evidence="4 6" key="2">
    <citation type="submission" date="2016-10" db="EMBL/GenBank/DDBJ databases">
        <authorList>
            <person name="de Groot N.N."/>
        </authorList>
    </citation>
    <scope>NUCLEOTIDE SEQUENCE [LARGE SCALE GENOMIC DNA]</scope>
    <source>
        <strain evidence="4 6">Z-7982</strain>
    </source>
</reference>
<sequence>MDIRNSNIKQLFSYEKKASRLELFFRIIYSILIGIVLYIYGIFTGICLVLQWLVILIAGRRIEGLNRIIKGYLEYYTHVIGYLFLTTDIRPSIKPPSIAIFEKKLYYDRDTVEIIKKDN</sequence>
<evidence type="ECO:0000313" key="2">
    <source>
        <dbReference type="EMBL" id="APH39647.1"/>
    </source>
</evidence>
<keyword evidence="1" id="KW-0472">Membrane</keyword>
<name>A0A1L3Q445_9EURY</name>
<dbReference type="InterPro" id="IPR025498">
    <property type="entry name" value="DUF4389"/>
</dbReference>
<evidence type="ECO:0000256" key="1">
    <source>
        <dbReference type="SAM" id="Phobius"/>
    </source>
</evidence>
<accession>A0A1L3Q445</accession>
<reference evidence="3 7" key="3">
    <citation type="submission" date="2018-10" db="EMBL/GenBank/DDBJ databases">
        <title>Cultivation of a novel Methanohalophilus strain from Kebrit Deep of the Red Sea and a genomic comparison of members of the genus Methanohalophilus.</title>
        <authorList>
            <person name="Guan Y."/>
            <person name="Ngugi D.K."/>
            <person name="Stingl U."/>
        </authorList>
    </citation>
    <scope>NUCLEOTIDE SEQUENCE [LARGE SCALE GENOMIC DNA]</scope>
    <source>
        <strain evidence="3 7">DSM 3094</strain>
    </source>
</reference>
<evidence type="ECO:0000313" key="5">
    <source>
        <dbReference type="Proteomes" id="UP000186879"/>
    </source>
</evidence>
<keyword evidence="1" id="KW-1133">Transmembrane helix</keyword>
<reference evidence="2 5" key="1">
    <citation type="submission" date="2016-10" db="EMBL/GenBank/DDBJ databases">
        <title>Methanohalophilus halophilus.</title>
        <authorList>
            <person name="L'haridon S."/>
        </authorList>
    </citation>
    <scope>NUCLEOTIDE SEQUENCE [LARGE SCALE GENOMIC DNA]</scope>
    <source>
        <strain evidence="2 5">Z-7982</strain>
    </source>
</reference>
<dbReference type="GeneID" id="30583954"/>
<protein>
    <submittedName>
        <fullName evidence="3">DUF4389 domain-containing protein</fullName>
    </submittedName>
</protein>
<keyword evidence="5" id="KW-1185">Reference proteome</keyword>
<evidence type="ECO:0000313" key="7">
    <source>
        <dbReference type="Proteomes" id="UP000267921"/>
    </source>
</evidence>
<dbReference type="Proteomes" id="UP000267921">
    <property type="component" value="Unassembled WGS sequence"/>
</dbReference>
<proteinExistence type="predicted"/>
<dbReference type="OrthoDB" id="121761at2157"/>
<organism evidence="2 5">
    <name type="scientific">Methanohalophilus halophilus</name>
    <dbReference type="NCBI Taxonomy" id="2177"/>
    <lineage>
        <taxon>Archaea</taxon>
        <taxon>Methanobacteriati</taxon>
        <taxon>Methanobacteriota</taxon>
        <taxon>Stenosarchaea group</taxon>
        <taxon>Methanomicrobia</taxon>
        <taxon>Methanosarcinales</taxon>
        <taxon>Methanosarcinaceae</taxon>
        <taxon>Methanohalophilus</taxon>
    </lineage>
</organism>